<reference evidence="1" key="1">
    <citation type="submission" date="2018-05" db="EMBL/GenBank/DDBJ databases">
        <authorList>
            <person name="Lanie J.A."/>
            <person name="Ng W.-L."/>
            <person name="Kazmierczak K.M."/>
            <person name="Andrzejewski T.M."/>
            <person name="Davidsen T.M."/>
            <person name="Wayne K.J."/>
            <person name="Tettelin H."/>
            <person name="Glass J.I."/>
            <person name="Rusch D."/>
            <person name="Podicherti R."/>
            <person name="Tsui H.-C.T."/>
            <person name="Winkler M.E."/>
        </authorList>
    </citation>
    <scope>NUCLEOTIDE SEQUENCE</scope>
</reference>
<proteinExistence type="predicted"/>
<dbReference type="EMBL" id="UINC01225661">
    <property type="protein sequence ID" value="SVE55825.1"/>
    <property type="molecule type" value="Genomic_DNA"/>
</dbReference>
<sequence length="36" mass="4167">MFRVFTLIIIFLFVNVEKSTYASNSSEELGSIDFFT</sequence>
<accession>A0A383EHQ3</accession>
<feature type="non-terminal residue" evidence="1">
    <location>
        <position position="36"/>
    </location>
</feature>
<name>A0A383EHQ3_9ZZZZ</name>
<evidence type="ECO:0000313" key="1">
    <source>
        <dbReference type="EMBL" id="SVE55825.1"/>
    </source>
</evidence>
<gene>
    <name evidence="1" type="ORF">METZ01_LOCUS508679</name>
</gene>
<dbReference type="AlphaFoldDB" id="A0A383EHQ3"/>
<protein>
    <submittedName>
        <fullName evidence="1">Uncharacterized protein</fullName>
    </submittedName>
</protein>
<organism evidence="1">
    <name type="scientific">marine metagenome</name>
    <dbReference type="NCBI Taxonomy" id="408172"/>
    <lineage>
        <taxon>unclassified sequences</taxon>
        <taxon>metagenomes</taxon>
        <taxon>ecological metagenomes</taxon>
    </lineage>
</organism>